<organism evidence="3 4">
    <name type="scientific">Marinobacter nauticus</name>
    <name type="common">Marinobacter hydrocarbonoclasticus</name>
    <name type="synonym">Marinobacter aquaeolei</name>
    <dbReference type="NCBI Taxonomy" id="2743"/>
    <lineage>
        <taxon>Bacteria</taxon>
        <taxon>Pseudomonadati</taxon>
        <taxon>Pseudomonadota</taxon>
        <taxon>Gammaproteobacteria</taxon>
        <taxon>Pseudomonadales</taxon>
        <taxon>Marinobacteraceae</taxon>
        <taxon>Marinobacter</taxon>
    </lineage>
</organism>
<feature type="repeat" description="TPR" evidence="1">
    <location>
        <begin position="44"/>
        <end position="77"/>
    </location>
</feature>
<dbReference type="Gene3D" id="1.25.40.10">
    <property type="entry name" value="Tetratricopeptide repeat domain"/>
    <property type="match status" value="1"/>
</dbReference>
<evidence type="ECO:0000256" key="1">
    <source>
        <dbReference type="PROSITE-ProRule" id="PRU00339"/>
    </source>
</evidence>
<reference evidence="3 4" key="1">
    <citation type="journal article" date="2018" name="Nat. Biotechnol.">
        <title>A standardized bacterial taxonomy based on genome phylogeny substantially revises the tree of life.</title>
        <authorList>
            <person name="Parks D.H."/>
            <person name="Chuvochina M."/>
            <person name="Waite D.W."/>
            <person name="Rinke C."/>
            <person name="Skarshewski A."/>
            <person name="Chaumeil P.A."/>
            <person name="Hugenholtz P."/>
        </authorList>
    </citation>
    <scope>NUCLEOTIDE SEQUENCE [LARGE SCALE GENOMIC DNA]</scope>
    <source>
        <strain evidence="3">UBA9049</strain>
    </source>
</reference>
<dbReference type="AlphaFoldDB" id="A0A3B8WP83"/>
<evidence type="ECO:0000313" key="4">
    <source>
        <dbReference type="Proteomes" id="UP000261325"/>
    </source>
</evidence>
<feature type="signal peptide" evidence="2">
    <location>
        <begin position="1"/>
        <end position="31"/>
    </location>
</feature>
<keyword evidence="1" id="KW-0802">TPR repeat</keyword>
<evidence type="ECO:0000313" key="3">
    <source>
        <dbReference type="EMBL" id="HAC29752.1"/>
    </source>
</evidence>
<dbReference type="EMBL" id="DLYI01000251">
    <property type="protein sequence ID" value="HAC29752.1"/>
    <property type="molecule type" value="Genomic_DNA"/>
</dbReference>
<gene>
    <name evidence="3" type="ORF">DCF82_18410</name>
</gene>
<dbReference type="Pfam" id="PF14559">
    <property type="entry name" value="TPR_19"/>
    <property type="match status" value="1"/>
</dbReference>
<dbReference type="Proteomes" id="UP000261325">
    <property type="component" value="Unassembled WGS sequence"/>
</dbReference>
<dbReference type="InterPro" id="IPR011990">
    <property type="entry name" value="TPR-like_helical_dom_sf"/>
</dbReference>
<dbReference type="SUPFAM" id="SSF48452">
    <property type="entry name" value="TPR-like"/>
    <property type="match status" value="1"/>
</dbReference>
<sequence>MMRLKGTSQVFRFLLLLVIAGLAGCASKAPAPEKVAPVYQPEQSKEWERQGRQAYEAGDHKMALEAWHQAVAADPANVTVRNNLALLLKEQERFEEAATMLETGLNVTPKVAELHYNLAVISELYLLDLDKALEHYQQYQTLAGEEGSQVAGWIADLERRLE</sequence>
<dbReference type="InterPro" id="IPR019734">
    <property type="entry name" value="TPR_rpt"/>
</dbReference>
<name>A0A3B8WP83_MARNT</name>
<dbReference type="SMART" id="SM00028">
    <property type="entry name" value="TPR"/>
    <property type="match status" value="3"/>
</dbReference>
<dbReference type="PROSITE" id="PS50005">
    <property type="entry name" value="TPR"/>
    <property type="match status" value="1"/>
</dbReference>
<keyword evidence="2" id="KW-0732">Signal</keyword>
<dbReference type="PROSITE" id="PS51257">
    <property type="entry name" value="PROKAR_LIPOPROTEIN"/>
    <property type="match status" value="1"/>
</dbReference>
<comment type="caution">
    <text evidence="3">The sequence shown here is derived from an EMBL/GenBank/DDBJ whole genome shotgun (WGS) entry which is preliminary data.</text>
</comment>
<protein>
    <submittedName>
        <fullName evidence="3">Uncharacterized protein</fullName>
    </submittedName>
</protein>
<feature type="chain" id="PRO_5017641202" evidence="2">
    <location>
        <begin position="32"/>
        <end position="162"/>
    </location>
</feature>
<evidence type="ECO:0000256" key="2">
    <source>
        <dbReference type="SAM" id="SignalP"/>
    </source>
</evidence>
<proteinExistence type="predicted"/>
<accession>A0A3B8WP83</accession>